<evidence type="ECO:0000256" key="1">
    <source>
        <dbReference type="SAM" id="MobiDB-lite"/>
    </source>
</evidence>
<gene>
    <name evidence="2" type="ORF">Taro_001971</name>
</gene>
<feature type="compositionally biased region" description="Acidic residues" evidence="1">
    <location>
        <begin position="150"/>
        <end position="167"/>
    </location>
</feature>
<feature type="compositionally biased region" description="Basic residues" evidence="1">
    <location>
        <begin position="1"/>
        <end position="13"/>
    </location>
</feature>
<comment type="caution">
    <text evidence="2">The sequence shown here is derived from an EMBL/GenBank/DDBJ whole genome shotgun (WGS) entry which is preliminary data.</text>
</comment>
<name>A0A843THU1_COLES</name>
<evidence type="ECO:0000313" key="3">
    <source>
        <dbReference type="Proteomes" id="UP000652761"/>
    </source>
</evidence>
<accession>A0A843THU1</accession>
<dbReference type="Proteomes" id="UP000652761">
    <property type="component" value="Unassembled WGS sequence"/>
</dbReference>
<feature type="region of interest" description="Disordered" evidence="1">
    <location>
        <begin position="1"/>
        <end position="25"/>
    </location>
</feature>
<sequence length="260" mass="28791">MRFGRRRHQRRRRDASDNSRFPFANHRGHGGSFIIPIRNQTNLIIQGVDRQCARAFERQIFTCMAEHNFTSISRKAMTNRDPNFLGGLEDSSSTRLLPLGRLGSKKRKNPRSSSSEAEGDQQIVAILKATYGVARSGIKQGEALAPRPDEEQEDEEPKSPSTEEEGDDHCVAIKKAPLTTSCSRSSIMTPILSLYQVVSPPSEHQEATALVAITSAEVWEERDEGCVVLKEATGPWSRSGLNCPLSTARSNATGRLSLSW</sequence>
<feature type="region of interest" description="Disordered" evidence="1">
    <location>
        <begin position="141"/>
        <end position="169"/>
    </location>
</feature>
<proteinExistence type="predicted"/>
<evidence type="ECO:0000313" key="2">
    <source>
        <dbReference type="EMBL" id="MQL69687.1"/>
    </source>
</evidence>
<dbReference type="AlphaFoldDB" id="A0A843THU1"/>
<dbReference type="EMBL" id="NMUH01000044">
    <property type="protein sequence ID" value="MQL69687.1"/>
    <property type="molecule type" value="Genomic_DNA"/>
</dbReference>
<organism evidence="2 3">
    <name type="scientific">Colocasia esculenta</name>
    <name type="common">Wild taro</name>
    <name type="synonym">Arum esculentum</name>
    <dbReference type="NCBI Taxonomy" id="4460"/>
    <lineage>
        <taxon>Eukaryota</taxon>
        <taxon>Viridiplantae</taxon>
        <taxon>Streptophyta</taxon>
        <taxon>Embryophyta</taxon>
        <taxon>Tracheophyta</taxon>
        <taxon>Spermatophyta</taxon>
        <taxon>Magnoliopsida</taxon>
        <taxon>Liliopsida</taxon>
        <taxon>Araceae</taxon>
        <taxon>Aroideae</taxon>
        <taxon>Colocasieae</taxon>
        <taxon>Colocasia</taxon>
    </lineage>
</organism>
<feature type="region of interest" description="Disordered" evidence="1">
    <location>
        <begin position="96"/>
        <end position="120"/>
    </location>
</feature>
<reference evidence="2" key="1">
    <citation type="submission" date="2017-07" db="EMBL/GenBank/DDBJ databases">
        <title>Taro Niue Genome Assembly and Annotation.</title>
        <authorList>
            <person name="Atibalentja N."/>
            <person name="Keating K."/>
            <person name="Fields C.J."/>
        </authorList>
    </citation>
    <scope>NUCLEOTIDE SEQUENCE</scope>
    <source>
        <strain evidence="2">Niue_2</strain>
        <tissue evidence="2">Leaf</tissue>
    </source>
</reference>
<protein>
    <submittedName>
        <fullName evidence="2">Uncharacterized protein</fullName>
    </submittedName>
</protein>
<keyword evidence="3" id="KW-1185">Reference proteome</keyword>